<dbReference type="GO" id="GO:0071111">
    <property type="term" value="F:cyclic-guanylate-specific phosphodiesterase activity"/>
    <property type="evidence" value="ECO:0007669"/>
    <property type="project" value="InterPro"/>
</dbReference>
<feature type="transmembrane region" description="Helical" evidence="1">
    <location>
        <begin position="327"/>
        <end position="345"/>
    </location>
</feature>
<proteinExistence type="predicted"/>
<organism evidence="3 4">
    <name type="scientific">Sphingopyxis flava</name>
    <dbReference type="NCBI Taxonomy" id="1507287"/>
    <lineage>
        <taxon>Bacteria</taxon>
        <taxon>Pseudomonadati</taxon>
        <taxon>Pseudomonadota</taxon>
        <taxon>Alphaproteobacteria</taxon>
        <taxon>Sphingomonadales</taxon>
        <taxon>Sphingomonadaceae</taxon>
        <taxon>Sphingopyxis</taxon>
    </lineage>
</organism>
<dbReference type="Proteomes" id="UP000190044">
    <property type="component" value="Unassembled WGS sequence"/>
</dbReference>
<dbReference type="PROSITE" id="PS50883">
    <property type="entry name" value="EAL"/>
    <property type="match status" value="1"/>
</dbReference>
<gene>
    <name evidence="3" type="ORF">SAMN06295937_1002192</name>
</gene>
<dbReference type="Gene3D" id="3.20.20.450">
    <property type="entry name" value="EAL domain"/>
    <property type="match status" value="1"/>
</dbReference>
<feature type="domain" description="EAL" evidence="2">
    <location>
        <begin position="512"/>
        <end position="765"/>
    </location>
</feature>
<dbReference type="SUPFAM" id="SSF141868">
    <property type="entry name" value="EAL domain-like"/>
    <property type="match status" value="1"/>
</dbReference>
<evidence type="ECO:0000313" key="4">
    <source>
        <dbReference type="Proteomes" id="UP000190044"/>
    </source>
</evidence>
<dbReference type="SMART" id="SM01080">
    <property type="entry name" value="CHASE2"/>
    <property type="match status" value="1"/>
</dbReference>
<dbReference type="CDD" id="cd01948">
    <property type="entry name" value="EAL"/>
    <property type="match status" value="1"/>
</dbReference>
<dbReference type="PANTHER" id="PTHR33121:SF70">
    <property type="entry name" value="SIGNALING PROTEIN YKOW"/>
    <property type="match status" value="1"/>
</dbReference>
<sequence length="770" mass="84405">MAGEARVSFIANKMIISWRSFALSLLLGIAAALSFVAEPVDRIIESAIGWTAWRPVSGDIVVIGLDDRTLASVPGGRFGRAEHARVIDAVRKAGARRLVVDFYYQRQERDPGSPRLADAVRKMADHIILAVATQSVPGRDQLFSVFPDPEIAGQRAQLASIAWNYQIWQVWNVPLMYEADGRLLPSVAAALANKRSARPAEFRLDFSYNLSTITEYSAIDLMEGRVGARELGGKEVIFGRTASTFPDQHYLPGHDLVPGPYIHLIAAETLKRGDPVNVGWAPAFLIAVTAMLVALLTNLERHFTWIALSVAALLIVGKVLLSASLVTSSVGAALFFVAAVSANVSRRRRRFSAQRENPISGLPNFEALRGQAPFGSATVIAAKLVNFEDLVAFLPGEGSQQLVDQVARRLTLACHGTQLHHDLDGTFAWLVPYYQHSQIEGHLAGLAALFNAPLTIGELKIDVAIAFGVNDEFEGSNAQRLAAALVAAEKSIRTRALWTKYMPRQKEDAGWQLSFHSQLEDALAGGDIWVAFQPQYEIATRRLVGVEALARWTHPTRGPIPPDEFIVQAEKSQDIYRLTLFVMDQAIRSSAHLRSRGLPVNMSVNLSATLLDHSDLVGTIRVMLTAHHLPPEALTIEITETAQIENSRQARQTLAQLRRTGIRLSIDDYGTGQSNLEYLTEIEADEIKIDKRFVMTMRDSQRNFEVVKSTIDLAHRLGAVAVAEGIEDAPTMALLEQLGCDVGQGYYLGKPQIFSELAAALLASPHSRSA</sequence>
<dbReference type="InterPro" id="IPR001633">
    <property type="entry name" value="EAL_dom"/>
</dbReference>
<keyword evidence="1" id="KW-0812">Transmembrane</keyword>
<dbReference type="SMART" id="SM00052">
    <property type="entry name" value="EAL"/>
    <property type="match status" value="1"/>
</dbReference>
<name>A0A1T5A420_9SPHN</name>
<keyword evidence="4" id="KW-1185">Reference proteome</keyword>
<dbReference type="PANTHER" id="PTHR33121">
    <property type="entry name" value="CYCLIC DI-GMP PHOSPHODIESTERASE PDEF"/>
    <property type="match status" value="1"/>
</dbReference>
<dbReference type="Pfam" id="PF05226">
    <property type="entry name" value="CHASE2"/>
    <property type="match status" value="1"/>
</dbReference>
<dbReference type="Pfam" id="PF00563">
    <property type="entry name" value="EAL"/>
    <property type="match status" value="1"/>
</dbReference>
<dbReference type="InterPro" id="IPR050706">
    <property type="entry name" value="Cyclic-di-GMP_PDE-like"/>
</dbReference>
<accession>A0A1T5A420</accession>
<dbReference type="InterPro" id="IPR035919">
    <property type="entry name" value="EAL_sf"/>
</dbReference>
<evidence type="ECO:0000259" key="2">
    <source>
        <dbReference type="PROSITE" id="PS50883"/>
    </source>
</evidence>
<dbReference type="AlphaFoldDB" id="A0A1T5A420"/>
<evidence type="ECO:0000256" key="1">
    <source>
        <dbReference type="SAM" id="Phobius"/>
    </source>
</evidence>
<keyword evidence="1" id="KW-0472">Membrane</keyword>
<protein>
    <submittedName>
        <fullName evidence="3">Diguanylate phosphodiesterase</fullName>
    </submittedName>
</protein>
<evidence type="ECO:0000313" key="3">
    <source>
        <dbReference type="EMBL" id="SKB29635.1"/>
    </source>
</evidence>
<dbReference type="EMBL" id="FUYP01000002">
    <property type="protein sequence ID" value="SKB29635.1"/>
    <property type="molecule type" value="Genomic_DNA"/>
</dbReference>
<reference evidence="4" key="1">
    <citation type="submission" date="2017-02" db="EMBL/GenBank/DDBJ databases">
        <authorList>
            <person name="Varghese N."/>
            <person name="Submissions S."/>
        </authorList>
    </citation>
    <scope>NUCLEOTIDE SEQUENCE [LARGE SCALE GENOMIC DNA]</scope>
    <source>
        <strain evidence="4">R11H</strain>
    </source>
</reference>
<keyword evidence="1" id="KW-1133">Transmembrane helix</keyword>
<dbReference type="InterPro" id="IPR007890">
    <property type="entry name" value="CHASE2"/>
</dbReference>
<feature type="transmembrane region" description="Helical" evidence="1">
    <location>
        <begin position="278"/>
        <end position="296"/>
    </location>
</feature>